<dbReference type="AlphaFoldDB" id="A0A828U2E3"/>
<sequence>MDFVLFVVYFFNKNICGFFIFYYFVFQLSYRYHLIILC</sequence>
<name>A0A828U2E3_ECOLX</name>
<gene>
    <name evidence="2" type="ORF">ECDEC2D_4349</name>
</gene>
<feature type="transmembrane region" description="Helical" evidence="1">
    <location>
        <begin position="6"/>
        <end position="26"/>
    </location>
</feature>
<comment type="caution">
    <text evidence="2">The sequence shown here is derived from an EMBL/GenBank/DDBJ whole genome shotgun (WGS) entry which is preliminary data.</text>
</comment>
<dbReference type="EMBL" id="AIFC01000039">
    <property type="protein sequence ID" value="EHU39366.1"/>
    <property type="molecule type" value="Genomic_DNA"/>
</dbReference>
<dbReference type="Proteomes" id="UP000005272">
    <property type="component" value="Unassembled WGS sequence"/>
</dbReference>
<organism evidence="2 3">
    <name type="scientific">Escherichia coli DEC2D</name>
    <dbReference type="NCBI Taxonomy" id="868141"/>
    <lineage>
        <taxon>Bacteria</taxon>
        <taxon>Pseudomonadati</taxon>
        <taxon>Pseudomonadota</taxon>
        <taxon>Gammaproteobacteria</taxon>
        <taxon>Enterobacterales</taxon>
        <taxon>Enterobacteriaceae</taxon>
        <taxon>Escherichia</taxon>
    </lineage>
</organism>
<evidence type="ECO:0000313" key="2">
    <source>
        <dbReference type="EMBL" id="EHU39366.1"/>
    </source>
</evidence>
<keyword evidence="1" id="KW-0812">Transmembrane</keyword>
<protein>
    <submittedName>
        <fullName evidence="2">Putative membrane protein</fullName>
    </submittedName>
</protein>
<reference evidence="2 3" key="1">
    <citation type="journal article" date="2012" name="J. Bacteriol.">
        <title>Draft Genome Sequences of the Diarrheagenic Escherichia coli Collection.</title>
        <authorList>
            <person name="Hazen T.H."/>
            <person name="Sahl J.W."/>
            <person name="Redman J.C."/>
            <person name="Morris C.R."/>
            <person name="Daugherty S.C."/>
            <person name="Chibucos M.C."/>
            <person name="Sengamalay N.A."/>
            <person name="Fraser-Liggett C.M."/>
            <person name="Steinsland H."/>
            <person name="Whittam T.S."/>
            <person name="Whittam B."/>
            <person name="Manning S.D."/>
            <person name="Rasko D.A."/>
        </authorList>
    </citation>
    <scope>NUCLEOTIDE SEQUENCE [LARGE SCALE GENOMIC DNA]</scope>
    <source>
        <strain evidence="2 3">DEC2D</strain>
    </source>
</reference>
<accession>A0A828U2E3</accession>
<evidence type="ECO:0000313" key="3">
    <source>
        <dbReference type="Proteomes" id="UP000005272"/>
    </source>
</evidence>
<keyword evidence="1" id="KW-1133">Transmembrane helix</keyword>
<proteinExistence type="predicted"/>
<evidence type="ECO:0000256" key="1">
    <source>
        <dbReference type="SAM" id="Phobius"/>
    </source>
</evidence>
<keyword evidence="1" id="KW-0472">Membrane</keyword>